<dbReference type="SMART" id="SM00563">
    <property type="entry name" value="PlsC"/>
    <property type="match status" value="1"/>
</dbReference>
<dbReference type="CDD" id="cd07989">
    <property type="entry name" value="LPLAT_AGPAT-like"/>
    <property type="match status" value="1"/>
</dbReference>
<evidence type="ECO:0000256" key="1">
    <source>
        <dbReference type="ARBA" id="ARBA00022679"/>
    </source>
</evidence>
<dbReference type="Proteomes" id="UP000002008">
    <property type="component" value="Chromosome"/>
</dbReference>
<dbReference type="eggNOG" id="COG0204">
    <property type="taxonomic scope" value="Bacteria"/>
</dbReference>
<name>A9WA04_CHLAA</name>
<evidence type="ECO:0000313" key="4">
    <source>
        <dbReference type="EMBL" id="ABY36686.1"/>
    </source>
</evidence>
<feature type="domain" description="Phospholipid/glycerol acyltransferase" evidence="3">
    <location>
        <begin position="54"/>
        <end position="174"/>
    </location>
</feature>
<dbReference type="GO" id="GO:0003841">
    <property type="term" value="F:1-acylglycerol-3-phosphate O-acyltransferase activity"/>
    <property type="evidence" value="ECO:0000318"/>
    <property type="project" value="GO_Central"/>
</dbReference>
<gene>
    <name evidence="4" type="ordered locus">Caur_3502</name>
</gene>
<evidence type="ECO:0000256" key="2">
    <source>
        <dbReference type="ARBA" id="ARBA00023315"/>
    </source>
</evidence>
<dbReference type="EMBL" id="CP000909">
    <property type="protein sequence ID" value="ABY36686.1"/>
    <property type="molecule type" value="Genomic_DNA"/>
</dbReference>
<dbReference type="Pfam" id="PF01553">
    <property type="entry name" value="Acyltransferase"/>
    <property type="match status" value="1"/>
</dbReference>
<dbReference type="EnsemblBacteria" id="ABY36686">
    <property type="protein sequence ID" value="ABY36686"/>
    <property type="gene ID" value="Caur_3502"/>
</dbReference>
<dbReference type="AlphaFoldDB" id="A9WA04"/>
<dbReference type="KEGG" id="cau:Caur_3502"/>
<keyword evidence="2 4" id="KW-0012">Acyltransferase</keyword>
<dbReference type="STRING" id="324602.Caur_3502"/>
<dbReference type="SUPFAM" id="SSF69593">
    <property type="entry name" value="Glycerol-3-phosphate (1)-acyltransferase"/>
    <property type="match status" value="1"/>
</dbReference>
<accession>A9WA04</accession>
<dbReference type="PANTHER" id="PTHR10434:SF11">
    <property type="entry name" value="1-ACYL-SN-GLYCEROL-3-PHOSPHATE ACYLTRANSFERASE"/>
    <property type="match status" value="1"/>
</dbReference>
<dbReference type="PATRIC" id="fig|324602.8.peg.3946"/>
<organism evidence="4 5">
    <name type="scientific">Chloroflexus aurantiacus (strain ATCC 29366 / DSM 635 / J-10-fl)</name>
    <dbReference type="NCBI Taxonomy" id="324602"/>
    <lineage>
        <taxon>Bacteria</taxon>
        <taxon>Bacillati</taxon>
        <taxon>Chloroflexota</taxon>
        <taxon>Chloroflexia</taxon>
        <taxon>Chloroflexales</taxon>
        <taxon>Chloroflexineae</taxon>
        <taxon>Chloroflexaceae</taxon>
        <taxon>Chloroflexus</taxon>
    </lineage>
</organism>
<dbReference type="HOGENOM" id="CLU_027938_4_5_0"/>
<dbReference type="GO" id="GO:0006654">
    <property type="term" value="P:phosphatidic acid biosynthetic process"/>
    <property type="evidence" value="ECO:0000318"/>
    <property type="project" value="GO_Central"/>
</dbReference>
<keyword evidence="5" id="KW-1185">Reference proteome</keyword>
<evidence type="ECO:0000259" key="3">
    <source>
        <dbReference type="SMART" id="SM00563"/>
    </source>
</evidence>
<dbReference type="InParanoid" id="A9WA04"/>
<sequence length="241" mass="26940">MGQEQLRYGEGAMSLYRSRHVAARFAPTLFRLFVRLYVRPRVEGIEHIPREGAFIIAANHTSHADTAVIYSVLPREARERFVAAAAQDYFFQGGVMQFLSRILFNAIPVARDRRGGQDPLRHAARALREGYALLLYPEGTRSKTGEIGPFRSGVGRLIAEFPGTPVIPTYVGGTNRVMPKGKVVPRPYRVTVRFGEPLYLKAHPKLRATWQTAADEVRDAIIQLSGMDVAHNLNPVSEQDT</sequence>
<protein>
    <submittedName>
        <fullName evidence="4">Phospholipid/glycerol acyltransferase</fullName>
    </submittedName>
</protein>
<dbReference type="PANTHER" id="PTHR10434">
    <property type="entry name" value="1-ACYL-SN-GLYCEROL-3-PHOSPHATE ACYLTRANSFERASE"/>
    <property type="match status" value="1"/>
</dbReference>
<reference evidence="5" key="1">
    <citation type="journal article" date="2011" name="BMC Genomics">
        <title>Complete genome sequence of the filamentous anoxygenic phototrophic bacterium Chloroflexus aurantiacus.</title>
        <authorList>
            <person name="Tang K.H."/>
            <person name="Barry K."/>
            <person name="Chertkov O."/>
            <person name="Dalin E."/>
            <person name="Han C.S."/>
            <person name="Hauser L.J."/>
            <person name="Honchak B.M."/>
            <person name="Karbach L.E."/>
            <person name="Land M.L."/>
            <person name="Lapidus A."/>
            <person name="Larimer F.W."/>
            <person name="Mikhailova N."/>
            <person name="Pitluck S."/>
            <person name="Pierson B.K."/>
            <person name="Blankenship R.E."/>
        </authorList>
    </citation>
    <scope>NUCLEOTIDE SEQUENCE [LARGE SCALE GENOMIC DNA]</scope>
    <source>
        <strain evidence="5">ATCC 29366 / DSM 635 / J-10-fl</strain>
    </source>
</reference>
<proteinExistence type="predicted"/>
<keyword evidence="1" id="KW-0808">Transferase</keyword>
<dbReference type="InterPro" id="IPR002123">
    <property type="entry name" value="Plipid/glycerol_acylTrfase"/>
</dbReference>
<evidence type="ECO:0000313" key="5">
    <source>
        <dbReference type="Proteomes" id="UP000002008"/>
    </source>
</evidence>